<keyword evidence="7" id="KW-1185">Reference proteome</keyword>
<dbReference type="EMBL" id="JAENHP010000033">
    <property type="protein sequence ID" value="MBM2623265.1"/>
    <property type="molecule type" value="Genomic_DNA"/>
</dbReference>
<dbReference type="InterPro" id="IPR006096">
    <property type="entry name" value="Glu/Leu/Phe/Val/Trp_DH_C"/>
</dbReference>
<evidence type="ECO:0000259" key="5">
    <source>
        <dbReference type="SMART" id="SM00839"/>
    </source>
</evidence>
<dbReference type="RefSeq" id="WP_203383615.1">
    <property type="nucleotide sequence ID" value="NZ_JAENHP010000033.1"/>
</dbReference>
<keyword evidence="3" id="KW-0520">NAD</keyword>
<dbReference type="InterPro" id="IPR006095">
    <property type="entry name" value="Glu/Leu/Phe/Val/Trp_DH"/>
</dbReference>
<reference evidence="6 7" key="1">
    <citation type="submission" date="2021-01" db="EMBL/GenBank/DDBJ databases">
        <title>Actinoplanes sp. nov. LDG1-06 isolated from lichen.</title>
        <authorList>
            <person name="Saeng-In P."/>
            <person name="Phongsopitanun W."/>
            <person name="Kanchanasin P."/>
            <person name="Yuki M."/>
            <person name="Kudo T."/>
            <person name="Ohkuma M."/>
            <person name="Tanasupawat S."/>
        </authorList>
    </citation>
    <scope>NUCLEOTIDE SEQUENCE [LARGE SCALE GENOMIC DNA]</scope>
    <source>
        <strain evidence="6 7">LDG1-06</strain>
    </source>
</reference>
<dbReference type="SUPFAM" id="SSF51735">
    <property type="entry name" value="NAD(P)-binding Rossmann-fold domains"/>
    <property type="match status" value="1"/>
</dbReference>
<accession>A0ABS2ATR5</accession>
<dbReference type="SUPFAM" id="SSF53223">
    <property type="entry name" value="Aminoacid dehydrogenase-like, N-terminal domain"/>
    <property type="match status" value="1"/>
</dbReference>
<dbReference type="Gene3D" id="3.40.50.10860">
    <property type="entry name" value="Leucine Dehydrogenase, chain A, domain 1"/>
    <property type="match status" value="1"/>
</dbReference>
<evidence type="ECO:0000313" key="7">
    <source>
        <dbReference type="Proteomes" id="UP000632138"/>
    </source>
</evidence>
<evidence type="ECO:0000256" key="3">
    <source>
        <dbReference type="ARBA" id="ARBA00023027"/>
    </source>
</evidence>
<keyword evidence="2 4" id="KW-0560">Oxidoreductase</keyword>
<dbReference type="PANTHER" id="PTHR42722">
    <property type="entry name" value="LEUCINE DEHYDROGENASE"/>
    <property type="match status" value="1"/>
</dbReference>
<organism evidence="6 7">
    <name type="scientific">Paractinoplanes ovalisporus</name>
    <dbReference type="NCBI Taxonomy" id="2810368"/>
    <lineage>
        <taxon>Bacteria</taxon>
        <taxon>Bacillati</taxon>
        <taxon>Actinomycetota</taxon>
        <taxon>Actinomycetes</taxon>
        <taxon>Micromonosporales</taxon>
        <taxon>Micromonosporaceae</taxon>
        <taxon>Paractinoplanes</taxon>
    </lineage>
</organism>
<evidence type="ECO:0000256" key="1">
    <source>
        <dbReference type="ARBA" id="ARBA00006382"/>
    </source>
</evidence>
<dbReference type="PANTHER" id="PTHR42722:SF1">
    <property type="entry name" value="VALINE DEHYDROGENASE"/>
    <property type="match status" value="1"/>
</dbReference>
<dbReference type="PRINTS" id="PR00082">
    <property type="entry name" value="GLFDHDRGNASE"/>
</dbReference>
<dbReference type="PIRSF" id="PIRSF000188">
    <property type="entry name" value="Phe_leu_dh"/>
    <property type="match status" value="1"/>
</dbReference>
<dbReference type="InterPro" id="IPR006097">
    <property type="entry name" value="Glu/Leu/Phe/Val/Trp_DH_dimer"/>
</dbReference>
<evidence type="ECO:0000256" key="2">
    <source>
        <dbReference type="ARBA" id="ARBA00023002"/>
    </source>
</evidence>
<dbReference type="SMART" id="SM00839">
    <property type="entry name" value="ELFV_dehydrog"/>
    <property type="match status" value="1"/>
</dbReference>
<dbReference type="InterPro" id="IPR036291">
    <property type="entry name" value="NAD(P)-bd_dom_sf"/>
</dbReference>
<dbReference type="Pfam" id="PF00208">
    <property type="entry name" value="ELFV_dehydrog"/>
    <property type="match status" value="1"/>
</dbReference>
<sequence length="341" mass="34491">MFSHERIIIRRGPESGLPIVVAVHSTALGQALGGCRLAVYRDWRDGLADALRLSAAMTDKCALAGLPNGGGKTVVALDAPLDDSRKQAALHDVGTVIEELGGIYATGPDVGTGPDDMVTIGSRTRHVFCRPVAAGGSGDSSPGTATGTVAALRAVCADRFGSPEPAGRSFAVLGLGRVGGRVARLLAEAGAKLLVADVDRSKHALADELGATWVTPDEGLSAAVDVVVPAALGGVLTPDSVAALRCSAVAGPANNQLDSPATADLLQARGILWAPDYVVSAGGVVSATAVELHHETPEQVTARLDGIGNTLTNVFAAARRDNITPSAAAAAEAARRLSKAG</sequence>
<gene>
    <name evidence="6" type="ORF">JIG36_47990</name>
</gene>
<dbReference type="Proteomes" id="UP000632138">
    <property type="component" value="Unassembled WGS sequence"/>
</dbReference>
<comment type="similarity">
    <text evidence="1 4">Belongs to the Glu/Leu/Phe/Val dehydrogenases family.</text>
</comment>
<feature type="domain" description="Glutamate/phenylalanine/leucine/valine/L-tryptophan dehydrogenase C-terminal" evidence="5">
    <location>
        <begin position="138"/>
        <end position="341"/>
    </location>
</feature>
<dbReference type="InterPro" id="IPR046346">
    <property type="entry name" value="Aminoacid_DH-like_N_sf"/>
</dbReference>
<dbReference type="Gene3D" id="3.40.50.720">
    <property type="entry name" value="NAD(P)-binding Rossmann-like Domain"/>
    <property type="match status" value="1"/>
</dbReference>
<dbReference type="PROSITE" id="PS51257">
    <property type="entry name" value="PROKAR_LIPOPROTEIN"/>
    <property type="match status" value="1"/>
</dbReference>
<comment type="caution">
    <text evidence="6">The sequence shown here is derived from an EMBL/GenBank/DDBJ whole genome shotgun (WGS) entry which is preliminary data.</text>
</comment>
<dbReference type="Pfam" id="PF02812">
    <property type="entry name" value="ELFV_dehydrog_N"/>
    <property type="match status" value="1"/>
</dbReference>
<name>A0ABS2ATR5_9ACTN</name>
<dbReference type="InterPro" id="IPR016211">
    <property type="entry name" value="Glu/Phe/Leu/Val/Trp_DH_bac/arc"/>
</dbReference>
<proteinExistence type="inferred from homology"/>
<evidence type="ECO:0000313" key="6">
    <source>
        <dbReference type="EMBL" id="MBM2623265.1"/>
    </source>
</evidence>
<protein>
    <submittedName>
        <fullName evidence="6">Amino acid dehydrogenase</fullName>
    </submittedName>
</protein>
<evidence type="ECO:0000256" key="4">
    <source>
        <dbReference type="RuleBase" id="RU004417"/>
    </source>
</evidence>